<organism evidence="2 3">
    <name type="scientific">Euplotes crassus</name>
    <dbReference type="NCBI Taxonomy" id="5936"/>
    <lineage>
        <taxon>Eukaryota</taxon>
        <taxon>Sar</taxon>
        <taxon>Alveolata</taxon>
        <taxon>Ciliophora</taxon>
        <taxon>Intramacronucleata</taxon>
        <taxon>Spirotrichea</taxon>
        <taxon>Hypotrichia</taxon>
        <taxon>Euplotida</taxon>
        <taxon>Euplotidae</taxon>
        <taxon>Moneuplotes</taxon>
    </lineage>
</organism>
<feature type="region of interest" description="Disordered" evidence="1">
    <location>
        <begin position="609"/>
        <end position="649"/>
    </location>
</feature>
<keyword evidence="3" id="KW-1185">Reference proteome</keyword>
<feature type="region of interest" description="Disordered" evidence="1">
    <location>
        <begin position="151"/>
        <end position="185"/>
    </location>
</feature>
<feature type="compositionally biased region" description="Polar residues" evidence="1">
    <location>
        <begin position="623"/>
        <end position="638"/>
    </location>
</feature>
<feature type="compositionally biased region" description="Polar residues" evidence="1">
    <location>
        <begin position="168"/>
        <end position="185"/>
    </location>
</feature>
<sequence>MNLNQIEAKFKELQDRERQRRMMNATHAGGLTGSKKVGTSSYFEEVMNDFYIVRDTEKNWNDMGMDKNTHHQSQQFLANAINHVTKKMKPIFHNKKLTNQKIKASALHVDRKKVKDKVESAQSGKRISRAFKTSEKIDEFNESAEFESNTCRTNNHKESKKGRLAKSRFSSGSNIGEDQPLSPSRAMSTHNLLNVEADLKNLQDNIQIDEKMFRNWNMKTVDKRAKVRNEAATMILKNQRKHKIGSLERPRMKKIRYLLDPIKKVKNVVEGEIQIHSFPMNNNDFSAVPKIYNIPKNNYDDRGLEKINEKAKIEVTKHMNNPRGKTRNIDENPTKKLTCVKTEKEPLKVPEEEKVFQIFGNEAIINNPSSNTTKVKFYSKPNTQRDRNTDLEELDISNKTQTKLPTVILSQRNPPNFDKKGHTTERFMKKDKKVYEDLKRKPFKSVSEYFKILEAKTGVKFDHPMNSPPRKMDSSLLVRNHPNKTRENLIQENVLLFKHKGGDTPESIRLENIINTKPRRVEDAGEDGLMLAGHNPHWKLLQSGFIQQNTHGDIGHFMDFNDYSEIDKHLRMAINEARKLETQHSFTNEIPRSILRSVKKHGKVCTAKRHFKSKPRGEPSAFASHTETRQAPSNTPSSIAPELVPKFST</sequence>
<evidence type="ECO:0000313" key="3">
    <source>
        <dbReference type="Proteomes" id="UP001295684"/>
    </source>
</evidence>
<name>A0AAD1Y320_EUPCR</name>
<evidence type="ECO:0000256" key="1">
    <source>
        <dbReference type="SAM" id="MobiDB-lite"/>
    </source>
</evidence>
<dbReference type="EMBL" id="CAMPGE010026112">
    <property type="protein sequence ID" value="CAI2383808.1"/>
    <property type="molecule type" value="Genomic_DNA"/>
</dbReference>
<protein>
    <submittedName>
        <fullName evidence="2">Uncharacterized protein</fullName>
    </submittedName>
</protein>
<accession>A0AAD1Y320</accession>
<comment type="caution">
    <text evidence="2">The sequence shown here is derived from an EMBL/GenBank/DDBJ whole genome shotgun (WGS) entry which is preliminary data.</text>
</comment>
<evidence type="ECO:0000313" key="2">
    <source>
        <dbReference type="EMBL" id="CAI2383808.1"/>
    </source>
</evidence>
<dbReference type="AlphaFoldDB" id="A0AAD1Y320"/>
<gene>
    <name evidence="2" type="ORF">ECRASSUSDP1_LOCUS25320</name>
</gene>
<dbReference type="Proteomes" id="UP001295684">
    <property type="component" value="Unassembled WGS sequence"/>
</dbReference>
<reference evidence="2" key="1">
    <citation type="submission" date="2023-07" db="EMBL/GenBank/DDBJ databases">
        <authorList>
            <consortium name="AG Swart"/>
            <person name="Singh M."/>
            <person name="Singh A."/>
            <person name="Seah K."/>
            <person name="Emmerich C."/>
        </authorList>
    </citation>
    <scope>NUCLEOTIDE SEQUENCE</scope>
    <source>
        <strain evidence="2">DP1</strain>
    </source>
</reference>
<proteinExistence type="predicted"/>